<evidence type="ECO:0000313" key="4">
    <source>
        <dbReference type="EMBL" id="CAL4979456.1"/>
    </source>
</evidence>
<accession>A0ABC9AH13</accession>
<dbReference type="InterPro" id="IPR056423">
    <property type="entry name" value="BACK_BPM_SPOP"/>
</dbReference>
<evidence type="ECO:0000256" key="1">
    <source>
        <dbReference type="ARBA" id="ARBA00004906"/>
    </source>
</evidence>
<dbReference type="PANTHER" id="PTHR26379:SF483">
    <property type="entry name" value="OS11G0619800 PROTEIN"/>
    <property type="match status" value="1"/>
</dbReference>
<dbReference type="Proteomes" id="UP001497457">
    <property type="component" value="Chromosome 21rd"/>
</dbReference>
<evidence type="ECO:0000313" key="5">
    <source>
        <dbReference type="Proteomes" id="UP001497457"/>
    </source>
</evidence>
<dbReference type="Pfam" id="PF24570">
    <property type="entry name" value="BACK_BPM_SPOP"/>
    <property type="match status" value="1"/>
</dbReference>
<reference evidence="4" key="1">
    <citation type="submission" date="2024-10" db="EMBL/GenBank/DDBJ databases">
        <authorList>
            <person name="Ryan C."/>
        </authorList>
    </citation>
    <scope>NUCLEOTIDE SEQUENCE [LARGE SCALE GENOMIC DNA]</scope>
</reference>
<dbReference type="PROSITE" id="PS50144">
    <property type="entry name" value="MATH"/>
    <property type="match status" value="1"/>
</dbReference>
<comment type="pathway">
    <text evidence="1">Protein modification; protein ubiquitination.</text>
</comment>
<dbReference type="CDD" id="cd00121">
    <property type="entry name" value="MATH"/>
    <property type="match status" value="1"/>
</dbReference>
<dbReference type="Gene3D" id="6.10.250.3030">
    <property type="match status" value="1"/>
</dbReference>
<evidence type="ECO:0000259" key="3">
    <source>
        <dbReference type="PROSITE" id="PS50144"/>
    </source>
</evidence>
<dbReference type="AlphaFoldDB" id="A0ABC9AH13"/>
<feature type="domain" description="MATH" evidence="3">
    <location>
        <begin position="25"/>
        <end position="191"/>
    </location>
</feature>
<dbReference type="InterPro" id="IPR045005">
    <property type="entry name" value="BPM1-6"/>
</dbReference>
<dbReference type="SUPFAM" id="SSF49599">
    <property type="entry name" value="TRAF domain-like"/>
    <property type="match status" value="1"/>
</dbReference>
<dbReference type="Pfam" id="PF22486">
    <property type="entry name" value="MATH_2"/>
    <property type="match status" value="1"/>
</dbReference>
<keyword evidence="5" id="KW-1185">Reference proteome</keyword>
<organism evidence="4 5">
    <name type="scientific">Urochloa decumbens</name>
    <dbReference type="NCBI Taxonomy" id="240449"/>
    <lineage>
        <taxon>Eukaryota</taxon>
        <taxon>Viridiplantae</taxon>
        <taxon>Streptophyta</taxon>
        <taxon>Embryophyta</taxon>
        <taxon>Tracheophyta</taxon>
        <taxon>Spermatophyta</taxon>
        <taxon>Magnoliopsida</taxon>
        <taxon>Liliopsida</taxon>
        <taxon>Poales</taxon>
        <taxon>Poaceae</taxon>
        <taxon>PACMAD clade</taxon>
        <taxon>Panicoideae</taxon>
        <taxon>Panicodae</taxon>
        <taxon>Paniceae</taxon>
        <taxon>Melinidinae</taxon>
        <taxon>Urochloa</taxon>
    </lineage>
</organism>
<protein>
    <recommendedName>
        <fullName evidence="3">MATH domain-containing protein</fullName>
    </recommendedName>
</protein>
<dbReference type="InterPro" id="IPR008974">
    <property type="entry name" value="TRAF-like"/>
</dbReference>
<dbReference type="InterPro" id="IPR002083">
    <property type="entry name" value="MATH/TRAF_dom"/>
</dbReference>
<evidence type="ECO:0000256" key="2">
    <source>
        <dbReference type="ARBA" id="ARBA00010846"/>
    </source>
</evidence>
<sequence>MASVTATAGGSSAATVVVVAAETVAGSHVLTIDGYAKTKAALGVGESVESDRFRVGGHSWYIECYPCGEDEEAPGWVSVYLCPVAEPGFGHRRGQASPGAPPPPVRPCLCLEADHHGCSKDEEAVKVRLRFVLLDRAGDTLFGPRPRSKHVQTFSGTDDSWGVDRFVKITELESSLLEDDGADLFRIRCDVIVIKEAVVQPGGDLLHRRHLGLGNVLGRQEAGRDMLCSYIDEATAVTTLQLAHKRGCHKLKEACAKFLKDAPANVGLV</sequence>
<gene>
    <name evidence="4" type="ORF">URODEC1_LOCUS55261</name>
</gene>
<dbReference type="PANTHER" id="PTHR26379">
    <property type="entry name" value="BTB/POZ AND MATH DOMAIN-CONTAINING PROTEIN 1"/>
    <property type="match status" value="1"/>
</dbReference>
<proteinExistence type="inferred from homology"/>
<dbReference type="EMBL" id="OZ075131">
    <property type="protein sequence ID" value="CAL4979456.1"/>
    <property type="molecule type" value="Genomic_DNA"/>
</dbReference>
<name>A0ABC9AH13_9POAL</name>
<comment type="similarity">
    <text evidence="2">Belongs to the Tdpoz family.</text>
</comment>
<dbReference type="Gene3D" id="2.60.210.10">
    <property type="entry name" value="Apoptosis, Tumor Necrosis Factor Receptor Associated Protein 2, Chain A"/>
    <property type="match status" value="1"/>
</dbReference>